<dbReference type="SUPFAM" id="SSF53335">
    <property type="entry name" value="S-adenosyl-L-methionine-dependent methyltransferases"/>
    <property type="match status" value="1"/>
</dbReference>
<organism evidence="2 3">
    <name type="scientific">Rhodoferax koreensis</name>
    <dbReference type="NCBI Taxonomy" id="1842727"/>
    <lineage>
        <taxon>Bacteria</taxon>
        <taxon>Pseudomonadati</taxon>
        <taxon>Pseudomonadota</taxon>
        <taxon>Betaproteobacteria</taxon>
        <taxon>Burkholderiales</taxon>
        <taxon>Comamonadaceae</taxon>
        <taxon>Rhodoferax</taxon>
    </lineage>
</organism>
<keyword evidence="2" id="KW-0808">Transferase</keyword>
<dbReference type="Proteomes" id="UP000186609">
    <property type="component" value="Chromosome"/>
</dbReference>
<name>A0A1P8JS25_9BURK</name>
<evidence type="ECO:0000313" key="3">
    <source>
        <dbReference type="Proteomes" id="UP000186609"/>
    </source>
</evidence>
<feature type="domain" description="Methyltransferase type 11" evidence="1">
    <location>
        <begin position="77"/>
        <end position="124"/>
    </location>
</feature>
<evidence type="ECO:0000259" key="1">
    <source>
        <dbReference type="Pfam" id="PF08241"/>
    </source>
</evidence>
<dbReference type="Pfam" id="PF08241">
    <property type="entry name" value="Methyltransf_11"/>
    <property type="match status" value="1"/>
</dbReference>
<reference evidence="2 3" key="1">
    <citation type="submission" date="2017-01" db="EMBL/GenBank/DDBJ databases">
        <authorList>
            <person name="Mah S.A."/>
            <person name="Swanson W.J."/>
            <person name="Moy G.W."/>
            <person name="Vacquier V.D."/>
        </authorList>
    </citation>
    <scope>NUCLEOTIDE SEQUENCE [LARGE SCALE GENOMIC DNA]</scope>
    <source>
        <strain evidence="2 3">DCY110</strain>
    </source>
</reference>
<dbReference type="Gene3D" id="3.40.50.150">
    <property type="entry name" value="Vaccinia Virus protein VP39"/>
    <property type="match status" value="1"/>
</dbReference>
<dbReference type="InterPro" id="IPR013216">
    <property type="entry name" value="Methyltransf_11"/>
</dbReference>
<gene>
    <name evidence="2" type="ORF">RD110_04315</name>
</gene>
<dbReference type="OrthoDB" id="8769632at2"/>
<dbReference type="STRING" id="1842727.RD110_04315"/>
<accession>A0A1P8JS25</accession>
<dbReference type="AlphaFoldDB" id="A0A1P8JS25"/>
<keyword evidence="3" id="KW-1185">Reference proteome</keyword>
<protein>
    <submittedName>
        <fullName evidence="2">Methyltransferase</fullName>
    </submittedName>
</protein>
<sequence>MNVDSTDRLSMHGAMLQRKRMLREVFTEFHHLFERLDRRFLSGTGLRIELGAGVAPMRESYPDVISTDVVAGPHLDRVLDALAMDLPDHSVRVFFGQNCFHHFPDPDRFFDELQRVLTPGGGAVILEPYYGPFAGMLFKRLFRTEGFDKSAPGWQTDASGPMNGANQALSYLVFVRDREAFLRRHPGLEIVHHEVLPNYLKYLLSGGLNFRQLLPDGATGLVEFAQRCLSPMNRWLSLHHVVVIRKRVAA</sequence>
<dbReference type="InterPro" id="IPR029063">
    <property type="entry name" value="SAM-dependent_MTases_sf"/>
</dbReference>
<dbReference type="KEGG" id="rhy:RD110_04315"/>
<dbReference type="EMBL" id="CP019236">
    <property type="protein sequence ID" value="APW36525.1"/>
    <property type="molecule type" value="Genomic_DNA"/>
</dbReference>
<dbReference type="GO" id="GO:0008757">
    <property type="term" value="F:S-adenosylmethionine-dependent methyltransferase activity"/>
    <property type="evidence" value="ECO:0007669"/>
    <property type="project" value="InterPro"/>
</dbReference>
<evidence type="ECO:0000313" key="2">
    <source>
        <dbReference type="EMBL" id="APW36525.1"/>
    </source>
</evidence>
<proteinExistence type="predicted"/>
<keyword evidence="2" id="KW-0489">Methyltransferase</keyword>
<dbReference type="GO" id="GO:0032259">
    <property type="term" value="P:methylation"/>
    <property type="evidence" value="ECO:0007669"/>
    <property type="project" value="UniProtKB-KW"/>
</dbReference>